<reference evidence="3" key="3">
    <citation type="submission" date="2020-03" db="EMBL/GenBank/DDBJ databases">
        <title>A mixture of massive structural variations and highly conserved coding sequences in Ustilaginoidea virens genome.</title>
        <authorList>
            <person name="Zhang K."/>
            <person name="Zhao Z."/>
            <person name="Zhang Z."/>
            <person name="Li Y."/>
            <person name="Hsiang T."/>
            <person name="Sun W."/>
        </authorList>
    </citation>
    <scope>NUCLEOTIDE SEQUENCE</scope>
    <source>
        <strain evidence="3">UV-8b</strain>
    </source>
</reference>
<proteinExistence type="predicted"/>
<dbReference type="EMBL" id="BBTG02000010">
    <property type="protein sequence ID" value="GAO13080.1"/>
    <property type="molecule type" value="Genomic_DNA"/>
</dbReference>
<name>A0A1B5KQU5_USTVR</name>
<evidence type="ECO:0000313" key="3">
    <source>
        <dbReference type="EMBL" id="QUC19214.1"/>
    </source>
</evidence>
<evidence type="ECO:0000256" key="1">
    <source>
        <dbReference type="SAM" id="MobiDB-lite"/>
    </source>
</evidence>
<gene>
    <name evidence="3" type="ORF">UV8b_03455</name>
    <name evidence="2" type="ORF">UVI_02024420</name>
</gene>
<dbReference type="AlphaFoldDB" id="A0A1B5KQU5"/>
<dbReference type="OrthoDB" id="8300194at2759"/>
<dbReference type="Proteomes" id="UP000054053">
    <property type="component" value="Unassembled WGS sequence"/>
</dbReference>
<evidence type="ECO:0000313" key="5">
    <source>
        <dbReference type="Proteomes" id="UP000054053"/>
    </source>
</evidence>
<protein>
    <submittedName>
        <fullName evidence="2">Uncharacterized protein</fullName>
    </submittedName>
</protein>
<sequence>MIYPADEGEGQHVFAVGSVIVKSRHRHQHVKVDYSYADAKETQAVAIAKSVLKGVRQDIYFAGKINGRAVLIQERLPGMGLTVAEPYLSDAQKQSFKEQAREILRQLHTVKAPSGRQTRQHIVPDPDN</sequence>
<reference evidence="5" key="2">
    <citation type="journal article" date="2016" name="Genome Announc.">
        <title>Genome sequence of Ustilaginoidea virens IPU010, a rice pathogenic fungus causing false smut.</title>
        <authorList>
            <person name="Kumagai T."/>
            <person name="Ishii T."/>
            <person name="Terai G."/>
            <person name="Umemura M."/>
            <person name="Machida M."/>
            <person name="Asai K."/>
        </authorList>
    </citation>
    <scope>NUCLEOTIDE SEQUENCE [LARGE SCALE GENOMIC DNA]</scope>
    <source>
        <strain evidence="5">IPU010</strain>
    </source>
</reference>
<evidence type="ECO:0000313" key="2">
    <source>
        <dbReference type="EMBL" id="GAO13080.1"/>
    </source>
</evidence>
<keyword evidence="4" id="KW-1185">Reference proteome</keyword>
<dbReference type="Proteomes" id="UP000027002">
    <property type="component" value="Chromosome 3"/>
</dbReference>
<reference evidence="2" key="1">
    <citation type="journal article" date="2016" name="Genome Announc.">
        <title>Genome Sequence of Ustilaginoidea virens IPU010, a Rice Pathogenic Fungus Causing False Smut.</title>
        <authorList>
            <person name="Kumagai T."/>
            <person name="Ishii T."/>
            <person name="Terai G."/>
            <person name="Umemura M."/>
            <person name="Machida M."/>
            <person name="Asai K."/>
        </authorList>
    </citation>
    <scope>NUCLEOTIDE SEQUENCE [LARGE SCALE GENOMIC DNA]</scope>
    <source>
        <strain evidence="2">IPU010</strain>
    </source>
</reference>
<accession>A0A1B5KQU5</accession>
<dbReference type="RefSeq" id="XP_042996887.1">
    <property type="nucleotide sequence ID" value="XM_043140953.1"/>
</dbReference>
<dbReference type="KEGG" id="uvi:66064233"/>
<dbReference type="EMBL" id="CP072755">
    <property type="protein sequence ID" value="QUC19214.1"/>
    <property type="molecule type" value="Genomic_DNA"/>
</dbReference>
<organism evidence="2 5">
    <name type="scientific">Ustilaginoidea virens</name>
    <name type="common">Rice false smut fungus</name>
    <name type="synonym">Villosiclava virens</name>
    <dbReference type="NCBI Taxonomy" id="1159556"/>
    <lineage>
        <taxon>Eukaryota</taxon>
        <taxon>Fungi</taxon>
        <taxon>Dikarya</taxon>
        <taxon>Ascomycota</taxon>
        <taxon>Pezizomycotina</taxon>
        <taxon>Sordariomycetes</taxon>
        <taxon>Hypocreomycetidae</taxon>
        <taxon>Hypocreales</taxon>
        <taxon>Clavicipitaceae</taxon>
        <taxon>Ustilaginoidea</taxon>
    </lineage>
</organism>
<evidence type="ECO:0000313" key="4">
    <source>
        <dbReference type="Proteomes" id="UP000027002"/>
    </source>
</evidence>
<feature type="region of interest" description="Disordered" evidence="1">
    <location>
        <begin position="107"/>
        <end position="128"/>
    </location>
</feature>
<dbReference type="GeneID" id="66064233"/>